<reference evidence="2 3" key="1">
    <citation type="submission" date="2016-11" db="EMBL/GenBank/DDBJ databases">
        <authorList>
            <person name="Jaros S."/>
            <person name="Januszkiewicz K."/>
            <person name="Wedrychowicz H."/>
        </authorList>
    </citation>
    <scope>NUCLEOTIDE SEQUENCE [LARGE SCALE GENOMIC DNA]</scope>
    <source>
        <strain evidence="2 3">CGMCC 4.5723</strain>
    </source>
</reference>
<dbReference type="STRING" id="758803.SAMN05421803_104167"/>
<dbReference type="SUPFAM" id="SSF53474">
    <property type="entry name" value="alpha/beta-Hydrolases"/>
    <property type="match status" value="1"/>
</dbReference>
<dbReference type="AlphaFoldDB" id="A0A1M6HFV2"/>
<dbReference type="InterPro" id="IPR000639">
    <property type="entry name" value="Epox_hydrolase-like"/>
</dbReference>
<protein>
    <submittedName>
        <fullName evidence="2">Pimeloyl-ACP methyl ester carboxylesterase</fullName>
    </submittedName>
</protein>
<dbReference type="EMBL" id="FQZK01000004">
    <property type="protein sequence ID" value="SHJ21092.1"/>
    <property type="molecule type" value="Genomic_DNA"/>
</dbReference>
<dbReference type="OrthoDB" id="3396704at2"/>
<dbReference type="PRINTS" id="PR00111">
    <property type="entry name" value="ABHYDROLASE"/>
</dbReference>
<evidence type="ECO:0000313" key="3">
    <source>
        <dbReference type="Proteomes" id="UP000184452"/>
    </source>
</evidence>
<dbReference type="Gene3D" id="3.40.50.1820">
    <property type="entry name" value="alpha/beta hydrolase"/>
    <property type="match status" value="1"/>
</dbReference>
<gene>
    <name evidence="2" type="ORF">SAMN05421803_104167</name>
</gene>
<keyword evidence="3" id="KW-1185">Reference proteome</keyword>
<evidence type="ECO:0000313" key="2">
    <source>
        <dbReference type="EMBL" id="SHJ21092.1"/>
    </source>
</evidence>
<name>A0A1M6HFV2_9ACTN</name>
<dbReference type="GO" id="GO:0003824">
    <property type="term" value="F:catalytic activity"/>
    <property type="evidence" value="ECO:0007669"/>
    <property type="project" value="InterPro"/>
</dbReference>
<accession>A0A1M6HFV2</accession>
<dbReference type="InterPro" id="IPR029058">
    <property type="entry name" value="AB_hydrolase_fold"/>
</dbReference>
<dbReference type="RefSeq" id="WP_073378287.1">
    <property type="nucleotide sequence ID" value="NZ_FQZK01000004.1"/>
</dbReference>
<dbReference type="PANTHER" id="PTHR43194">
    <property type="entry name" value="HYDROLASE ALPHA/BETA FOLD FAMILY"/>
    <property type="match status" value="1"/>
</dbReference>
<dbReference type="PRINTS" id="PR00412">
    <property type="entry name" value="EPOXHYDRLASE"/>
</dbReference>
<dbReference type="PANTHER" id="PTHR43194:SF2">
    <property type="entry name" value="PEROXISOMAL MEMBRANE PROTEIN LPX1"/>
    <property type="match status" value="1"/>
</dbReference>
<dbReference type="Proteomes" id="UP000184452">
    <property type="component" value="Unassembled WGS sequence"/>
</dbReference>
<organism evidence="2 3">
    <name type="scientific">Nocardiopsis flavescens</name>
    <dbReference type="NCBI Taxonomy" id="758803"/>
    <lineage>
        <taxon>Bacteria</taxon>
        <taxon>Bacillati</taxon>
        <taxon>Actinomycetota</taxon>
        <taxon>Actinomycetes</taxon>
        <taxon>Streptosporangiales</taxon>
        <taxon>Nocardiopsidaceae</taxon>
        <taxon>Nocardiopsis</taxon>
    </lineage>
</organism>
<sequence>MITGELGGSIRHTEHGDPDGEPVVLLAGFKAPATSWRFQIPVLAGAGFRVLAVDLPGHGGTALPEGTDMDVRGRDLHTFLTAAVAGRARLVGASMGGNTLWSYVARFGTGAVERIVIVDQTPAMLNTPDWPHGFYGYTEENTDTYFRDGIPRTGRGVPLLRRGAAAVRLLVAMRGTDPALTGPEGELLRDHARRDWRPVVAGAEVPALFVAGGRSEFWPPEHAAAAAALNPRASAAVVGRAGHAVNMERPRAFGHGLVEYLRRGTAAG</sequence>
<proteinExistence type="predicted"/>
<dbReference type="InterPro" id="IPR000073">
    <property type="entry name" value="AB_hydrolase_1"/>
</dbReference>
<dbReference type="Pfam" id="PF00561">
    <property type="entry name" value="Abhydrolase_1"/>
    <property type="match status" value="1"/>
</dbReference>
<feature type="domain" description="AB hydrolase-1" evidence="1">
    <location>
        <begin position="22"/>
        <end position="250"/>
    </location>
</feature>
<dbReference type="InterPro" id="IPR050228">
    <property type="entry name" value="Carboxylesterase_BioH"/>
</dbReference>
<evidence type="ECO:0000259" key="1">
    <source>
        <dbReference type="Pfam" id="PF00561"/>
    </source>
</evidence>